<accession>A0A5N0E5A3</accession>
<evidence type="ECO:0000259" key="7">
    <source>
        <dbReference type="Pfam" id="PF05199"/>
    </source>
</evidence>
<dbReference type="PIRSF" id="PIRSF000137">
    <property type="entry name" value="Alcohol_oxidase"/>
    <property type="match status" value="1"/>
</dbReference>
<proteinExistence type="inferred from homology"/>
<evidence type="ECO:0000256" key="1">
    <source>
        <dbReference type="ARBA" id="ARBA00001974"/>
    </source>
</evidence>
<dbReference type="InterPro" id="IPR000172">
    <property type="entry name" value="GMC_OxRdtase_N"/>
</dbReference>
<dbReference type="OrthoDB" id="9785276at2"/>
<organism evidence="8 9">
    <name type="scientific">Nocardia colli</name>
    <dbReference type="NCBI Taxonomy" id="2545717"/>
    <lineage>
        <taxon>Bacteria</taxon>
        <taxon>Bacillati</taxon>
        <taxon>Actinomycetota</taxon>
        <taxon>Actinomycetes</taxon>
        <taxon>Mycobacteriales</taxon>
        <taxon>Nocardiaceae</taxon>
        <taxon>Nocardia</taxon>
    </lineage>
</organism>
<evidence type="ECO:0000256" key="2">
    <source>
        <dbReference type="ARBA" id="ARBA00010790"/>
    </source>
</evidence>
<dbReference type="Gene3D" id="3.30.560.10">
    <property type="entry name" value="Glucose Oxidase, domain 3"/>
    <property type="match status" value="1"/>
</dbReference>
<dbReference type="PANTHER" id="PTHR11552:SF147">
    <property type="entry name" value="CHOLINE DEHYDROGENASE, MITOCHONDRIAL"/>
    <property type="match status" value="1"/>
</dbReference>
<dbReference type="PANTHER" id="PTHR11552">
    <property type="entry name" value="GLUCOSE-METHANOL-CHOLINE GMC OXIDOREDUCTASE"/>
    <property type="match status" value="1"/>
</dbReference>
<keyword evidence="9" id="KW-1185">Reference proteome</keyword>
<dbReference type="InterPro" id="IPR007867">
    <property type="entry name" value="GMC_OxRtase_C"/>
</dbReference>
<dbReference type="AlphaFoldDB" id="A0A5N0E5A3"/>
<keyword evidence="3" id="KW-0285">Flavoprotein</keyword>
<dbReference type="InterPro" id="IPR012132">
    <property type="entry name" value="GMC_OxRdtase"/>
</dbReference>
<feature type="domain" description="Glucose-methanol-choline oxidoreductase N-terminal" evidence="6">
    <location>
        <begin position="9"/>
        <end position="296"/>
    </location>
</feature>
<reference evidence="8 9" key="1">
    <citation type="submission" date="2019-09" db="EMBL/GenBank/DDBJ databases">
        <authorList>
            <person name="Wang X."/>
        </authorList>
    </citation>
    <scope>NUCLEOTIDE SEQUENCE [LARGE SCALE GENOMIC DNA]</scope>
    <source>
        <strain evidence="8 9">CICC 11023</strain>
    </source>
</reference>
<evidence type="ECO:0000256" key="4">
    <source>
        <dbReference type="ARBA" id="ARBA00022827"/>
    </source>
</evidence>
<comment type="cofactor">
    <cofactor evidence="1 5">
        <name>FAD</name>
        <dbReference type="ChEBI" id="CHEBI:57692"/>
    </cofactor>
</comment>
<evidence type="ECO:0000313" key="9">
    <source>
        <dbReference type="Proteomes" id="UP000323876"/>
    </source>
</evidence>
<sequence length="506" mass="54126">MTDYDLHADYIVVGAGTAGSVLARRLLDRTEATVLVLEAGQADTNPAIHDPLRMHELWHTAEDWDYFSVAQPHAAGRRLHMPRGRVLGGSHALNATIYVRGNPADYDSWAECGDPGWSWREIEPLFRRIERYDRDDSGVKGTGGMLDVLSDYAVDPIQEAILAAAEQAGVPANPDYNSGVQDGAGRAQFTLRDGRRRTTADAYLKPALDNSRLSVRTGARVHRVLMRQGRAVGVAGSIDGRPFRASAQAEVVLTAGAIDSAALLLRSGIGPAGELRAVGIEPVADLPGVGRNLRDHWLVPVIFSAEREIVHTPGLPHAQTQLFWRSEPGLAVPDVQPLHFSVPLYEPWMSGPGNGFSLMAGLIRPDSVGHLTVAGADGPTLIDPEVLAAPADLYRLADAVNLCRQIGAAPALRDWGAVERYPGPSVGAGTDLRDYIRRTVLSYHHVSGTCALGVGPESVVDPALRVRAVTGLRVADASVMPTITTGNTNAPTMVIAERAADLMAPL</sequence>
<feature type="binding site" evidence="5">
    <location>
        <position position="86"/>
    </location>
    <ligand>
        <name>FAD</name>
        <dbReference type="ChEBI" id="CHEBI:57692"/>
    </ligand>
</feature>
<gene>
    <name evidence="8" type="ORF">F3087_37005</name>
</gene>
<dbReference type="Proteomes" id="UP000323876">
    <property type="component" value="Unassembled WGS sequence"/>
</dbReference>
<dbReference type="Gene3D" id="3.50.50.60">
    <property type="entry name" value="FAD/NAD(P)-binding domain"/>
    <property type="match status" value="1"/>
</dbReference>
<comment type="caution">
    <text evidence="8">The sequence shown here is derived from an EMBL/GenBank/DDBJ whole genome shotgun (WGS) entry which is preliminary data.</text>
</comment>
<keyword evidence="4 5" id="KW-0274">FAD</keyword>
<evidence type="ECO:0000313" key="8">
    <source>
        <dbReference type="EMBL" id="KAA8883860.1"/>
    </source>
</evidence>
<dbReference type="Pfam" id="PF00732">
    <property type="entry name" value="GMC_oxred_N"/>
    <property type="match status" value="1"/>
</dbReference>
<dbReference type="EMBL" id="VXLC01000025">
    <property type="protein sequence ID" value="KAA8883860.1"/>
    <property type="molecule type" value="Genomic_DNA"/>
</dbReference>
<evidence type="ECO:0000256" key="3">
    <source>
        <dbReference type="ARBA" id="ARBA00022630"/>
    </source>
</evidence>
<evidence type="ECO:0000256" key="5">
    <source>
        <dbReference type="PIRSR" id="PIRSR000137-2"/>
    </source>
</evidence>
<dbReference type="GO" id="GO:0050660">
    <property type="term" value="F:flavin adenine dinucleotide binding"/>
    <property type="evidence" value="ECO:0007669"/>
    <property type="project" value="InterPro"/>
</dbReference>
<feature type="binding site" evidence="5">
    <location>
        <position position="443"/>
    </location>
    <ligand>
        <name>substrate</name>
    </ligand>
</feature>
<dbReference type="InterPro" id="IPR036188">
    <property type="entry name" value="FAD/NAD-bd_sf"/>
</dbReference>
<name>A0A5N0E5A3_9NOCA</name>
<feature type="binding site" evidence="5">
    <location>
        <position position="221"/>
    </location>
    <ligand>
        <name>FAD</name>
        <dbReference type="ChEBI" id="CHEBI:57692"/>
    </ligand>
</feature>
<protein>
    <submittedName>
        <fullName evidence="8">Oxidoreductase</fullName>
    </submittedName>
</protein>
<dbReference type="SUPFAM" id="SSF54373">
    <property type="entry name" value="FAD-linked reductases, C-terminal domain"/>
    <property type="match status" value="1"/>
</dbReference>
<comment type="similarity">
    <text evidence="2">Belongs to the GMC oxidoreductase family.</text>
</comment>
<dbReference type="SUPFAM" id="SSF51905">
    <property type="entry name" value="FAD/NAD(P)-binding domain"/>
    <property type="match status" value="1"/>
</dbReference>
<dbReference type="GO" id="GO:0016614">
    <property type="term" value="F:oxidoreductase activity, acting on CH-OH group of donors"/>
    <property type="evidence" value="ECO:0007669"/>
    <property type="project" value="InterPro"/>
</dbReference>
<dbReference type="Pfam" id="PF05199">
    <property type="entry name" value="GMC_oxred_C"/>
    <property type="match status" value="1"/>
</dbReference>
<feature type="domain" description="Glucose-methanol-choline oxidoreductase C-terminal" evidence="7">
    <location>
        <begin position="365"/>
        <end position="496"/>
    </location>
</feature>
<dbReference type="RefSeq" id="WP_150406788.1">
    <property type="nucleotide sequence ID" value="NZ_VXLC01000025.1"/>
</dbReference>
<evidence type="ECO:0000259" key="6">
    <source>
        <dbReference type="Pfam" id="PF00732"/>
    </source>
</evidence>